<dbReference type="GO" id="GO:0006508">
    <property type="term" value="P:proteolysis"/>
    <property type="evidence" value="ECO:0007669"/>
    <property type="project" value="UniProtKB-KW"/>
</dbReference>
<evidence type="ECO:0000256" key="6">
    <source>
        <dbReference type="ARBA" id="ARBA00023145"/>
    </source>
</evidence>
<keyword evidence="3 18" id="KW-0732">Signal</keyword>
<feature type="active site" evidence="14">
    <location>
        <position position="117"/>
    </location>
</feature>
<evidence type="ECO:0000256" key="4">
    <source>
        <dbReference type="ARBA" id="ARBA00022750"/>
    </source>
</evidence>
<dbReference type="SUPFAM" id="SSF50630">
    <property type="entry name" value="Acid proteases"/>
    <property type="match status" value="1"/>
</dbReference>
<evidence type="ECO:0000313" key="21">
    <source>
        <dbReference type="Proteomes" id="UP001234581"/>
    </source>
</evidence>
<dbReference type="PRINTS" id="PR00792">
    <property type="entry name" value="PEPSIN"/>
</dbReference>
<dbReference type="RefSeq" id="XP_058345609.1">
    <property type="nucleotide sequence ID" value="XM_058483811.1"/>
</dbReference>
<keyword evidence="4 16" id="KW-0064">Aspartyl protease</keyword>
<evidence type="ECO:0000256" key="5">
    <source>
        <dbReference type="ARBA" id="ARBA00022801"/>
    </source>
</evidence>
<evidence type="ECO:0000259" key="19">
    <source>
        <dbReference type="PROSITE" id="PS51767"/>
    </source>
</evidence>
<proteinExistence type="inferred from homology"/>
<dbReference type="GO" id="GO:0004190">
    <property type="term" value="F:aspartic-type endopeptidase activity"/>
    <property type="evidence" value="ECO:0007669"/>
    <property type="project" value="UniProtKB-KW"/>
</dbReference>
<dbReference type="PROSITE" id="PS00141">
    <property type="entry name" value="ASP_PROTEASE"/>
    <property type="match status" value="1"/>
</dbReference>
<evidence type="ECO:0000256" key="7">
    <source>
        <dbReference type="ARBA" id="ARBA00023157"/>
    </source>
</evidence>
<dbReference type="FunFam" id="2.40.70.10:FF:000008">
    <property type="entry name" value="Cathepsin D"/>
    <property type="match status" value="1"/>
</dbReference>
<keyword evidence="5 16" id="KW-0378">Hydrolase</keyword>
<dbReference type="InterPro" id="IPR034164">
    <property type="entry name" value="Pepsin-like_dom"/>
</dbReference>
<dbReference type="InterPro" id="IPR001969">
    <property type="entry name" value="Aspartic_peptidase_AS"/>
</dbReference>
<dbReference type="CDD" id="cd05471">
    <property type="entry name" value="pepsin_like"/>
    <property type="match status" value="1"/>
</dbReference>
<dbReference type="PROSITE" id="PS51767">
    <property type="entry name" value="PEPTIDASE_A1"/>
    <property type="match status" value="1"/>
</dbReference>
<feature type="disulfide bond" evidence="15">
    <location>
        <begin position="130"/>
        <end position="136"/>
    </location>
</feature>
<feature type="active site" evidence="14">
    <location>
        <position position="328"/>
    </location>
</feature>
<evidence type="ECO:0000256" key="13">
    <source>
        <dbReference type="ARBA" id="ARBA00075933"/>
    </source>
</evidence>
<feature type="region of interest" description="Disordered" evidence="17">
    <location>
        <begin position="61"/>
        <end position="85"/>
    </location>
</feature>
<keyword evidence="7 15" id="KW-1015">Disulfide bond</keyword>
<dbReference type="InterPro" id="IPR021109">
    <property type="entry name" value="Peptidase_aspartic_dom_sf"/>
</dbReference>
<keyword evidence="2 16" id="KW-0645">Protease</keyword>
<evidence type="ECO:0000256" key="3">
    <source>
        <dbReference type="ARBA" id="ARBA00022729"/>
    </source>
</evidence>
<evidence type="ECO:0000256" key="11">
    <source>
        <dbReference type="ARBA" id="ARBA00067072"/>
    </source>
</evidence>
<evidence type="ECO:0000256" key="2">
    <source>
        <dbReference type="ARBA" id="ARBA00022670"/>
    </source>
</evidence>
<feature type="compositionally biased region" description="Low complexity" evidence="17">
    <location>
        <begin position="540"/>
        <end position="579"/>
    </location>
</feature>
<feature type="chain" id="PRO_5042238261" description="Mucorpepsin" evidence="18">
    <location>
        <begin position="18"/>
        <end position="579"/>
    </location>
</feature>
<dbReference type="EMBL" id="JARTCD010000012">
    <property type="protein sequence ID" value="KAJ8660696.1"/>
    <property type="molecule type" value="Genomic_DNA"/>
</dbReference>
<sequence length="579" mass="62444">MRSVAFGLAALASVALAAIDTQPVRYPITRVTRRSVPHDDPRYYRNRFNPIHYDSIMDDLEDLMSGNDDGSNSNNDQAQQQQPASGTAPLLNDLELYELAINVSIGTPNQTFLLLFDTGSSDTWIPSQACTQEEGCVSGNQFNPDQSSTYHSTNYPLNITYGTGNALGDYFVDTISVGNLTLDKQVLAVVDTNEGPIAHQNTTEEGGDEYVLDGILGAGYPAGTIMFQRFNQSYYPFPQALWQAHKIPEPIFSVYIGESEEAEWCGEVVFGGVNQEKTAGDMVYTDVVTYVQKSTGLKVHTRWNAIVQGFQLGTADFRLPPNTPFTIDTGSNFMYLPLDLANNLAKAIRDDVQVVDNQYVVDCSVLEDETDLKIIFPLQGNAAQSVFISTPVKNLVARRVEDGVCILFFVPSEHYILGNMLLRNFVTVYDFGQHRIGFAPAISEEKSDQEDQPNEGDDDGDDDAGIDTINRTEDDNASDSDNGSSVGTEGTLGFGNAEGVTGPGNGLGDNANTTGDSNGAPVDDDGSTNATGASGGDINTDPQATTPPADDEAAAAAAEQPNVENLQQPQQPQDDTTSL</sequence>
<gene>
    <name evidence="20" type="ORF">O0I10_003744</name>
</gene>
<comment type="catalytic activity">
    <reaction evidence="9">
        <text>Hydrolysis of proteins, favoring hydrophobic residues at P1 and P1'. Clots milk. Does not accept Lys at P1, and hence does not activate trypsinogen.</text>
        <dbReference type="EC" id="3.4.23.23"/>
    </reaction>
</comment>
<keyword evidence="8" id="KW-0325">Glycoprotein</keyword>
<dbReference type="InterPro" id="IPR001461">
    <property type="entry name" value="Aspartic_peptidase_A1"/>
</dbReference>
<evidence type="ECO:0000256" key="10">
    <source>
        <dbReference type="ARBA" id="ARBA00059864"/>
    </source>
</evidence>
<dbReference type="PANTHER" id="PTHR47966:SF51">
    <property type="entry name" value="BETA-SITE APP-CLEAVING ENZYME, ISOFORM A-RELATED"/>
    <property type="match status" value="1"/>
</dbReference>
<evidence type="ECO:0000256" key="1">
    <source>
        <dbReference type="ARBA" id="ARBA00007447"/>
    </source>
</evidence>
<evidence type="ECO:0000256" key="9">
    <source>
        <dbReference type="ARBA" id="ARBA00052485"/>
    </source>
</evidence>
<dbReference type="PANTHER" id="PTHR47966">
    <property type="entry name" value="BETA-SITE APP-CLEAVING ENZYME, ISOFORM A-RELATED"/>
    <property type="match status" value="1"/>
</dbReference>
<name>A0AAD7Y0Z9_9FUNG</name>
<evidence type="ECO:0000313" key="20">
    <source>
        <dbReference type="EMBL" id="KAJ8660696.1"/>
    </source>
</evidence>
<dbReference type="Proteomes" id="UP001234581">
    <property type="component" value="Unassembled WGS sequence"/>
</dbReference>
<evidence type="ECO:0000256" key="14">
    <source>
        <dbReference type="PIRSR" id="PIRSR601461-1"/>
    </source>
</evidence>
<accession>A0AAD7Y0Z9</accession>
<feature type="signal peptide" evidence="18">
    <location>
        <begin position="1"/>
        <end position="17"/>
    </location>
</feature>
<evidence type="ECO:0000256" key="12">
    <source>
        <dbReference type="ARBA" id="ARBA00070311"/>
    </source>
</evidence>
<feature type="compositionally biased region" description="Low complexity" evidence="17">
    <location>
        <begin position="65"/>
        <end position="85"/>
    </location>
</feature>
<feature type="domain" description="Peptidase A1" evidence="19">
    <location>
        <begin position="99"/>
        <end position="439"/>
    </location>
</feature>
<evidence type="ECO:0000256" key="16">
    <source>
        <dbReference type="RuleBase" id="RU000454"/>
    </source>
</evidence>
<comment type="similarity">
    <text evidence="1 16">Belongs to the peptidase A1 family.</text>
</comment>
<keyword evidence="6" id="KW-0865">Zymogen</keyword>
<evidence type="ECO:0000256" key="18">
    <source>
        <dbReference type="SAM" id="SignalP"/>
    </source>
</evidence>
<dbReference type="Gene3D" id="2.40.70.10">
    <property type="entry name" value="Acid Proteases"/>
    <property type="match status" value="2"/>
</dbReference>
<dbReference type="InterPro" id="IPR033121">
    <property type="entry name" value="PEPTIDASE_A1"/>
</dbReference>
<keyword evidence="21" id="KW-1185">Reference proteome</keyword>
<dbReference type="EC" id="3.4.23.23" evidence="11"/>
<dbReference type="Pfam" id="PF00026">
    <property type="entry name" value="Asp"/>
    <property type="match status" value="1"/>
</dbReference>
<evidence type="ECO:0000256" key="8">
    <source>
        <dbReference type="ARBA" id="ARBA00023180"/>
    </source>
</evidence>
<comment type="caution">
    <text evidence="20">The sequence shown here is derived from an EMBL/GenBank/DDBJ whole genome shotgun (WGS) entry which is preliminary data.</text>
</comment>
<feature type="compositionally biased region" description="Acidic residues" evidence="17">
    <location>
        <begin position="447"/>
        <end position="465"/>
    </location>
</feature>
<protein>
    <recommendedName>
        <fullName evidence="12">Mucorpepsin</fullName>
        <ecNumber evidence="11">3.4.23.23</ecNumber>
    </recommendedName>
    <alternativeName>
        <fullName evidence="13">Mucor rennin</fullName>
    </alternativeName>
</protein>
<reference evidence="20 21" key="1">
    <citation type="submission" date="2023-03" db="EMBL/GenBank/DDBJ databases">
        <title>Genome sequence of Lichtheimia ornata CBS 291.66.</title>
        <authorList>
            <person name="Mohabir J.T."/>
            <person name="Shea T.P."/>
            <person name="Kurbessoian T."/>
            <person name="Berby B."/>
            <person name="Fontaine J."/>
            <person name="Livny J."/>
            <person name="Gnirke A."/>
            <person name="Stajich J.E."/>
            <person name="Cuomo C.A."/>
        </authorList>
    </citation>
    <scope>NUCLEOTIDE SEQUENCE [LARGE SCALE GENOMIC DNA]</scope>
    <source>
        <strain evidence="20">CBS 291.66</strain>
    </source>
</reference>
<organism evidence="20 21">
    <name type="scientific">Lichtheimia ornata</name>
    <dbReference type="NCBI Taxonomy" id="688661"/>
    <lineage>
        <taxon>Eukaryota</taxon>
        <taxon>Fungi</taxon>
        <taxon>Fungi incertae sedis</taxon>
        <taxon>Mucoromycota</taxon>
        <taxon>Mucoromycotina</taxon>
        <taxon>Mucoromycetes</taxon>
        <taxon>Mucorales</taxon>
        <taxon>Lichtheimiaceae</taxon>
        <taxon>Lichtheimia</taxon>
    </lineage>
</organism>
<feature type="region of interest" description="Disordered" evidence="17">
    <location>
        <begin position="440"/>
        <end position="579"/>
    </location>
</feature>
<dbReference type="AlphaFoldDB" id="A0AAD7Y0Z9"/>
<evidence type="ECO:0000256" key="17">
    <source>
        <dbReference type="SAM" id="MobiDB-lite"/>
    </source>
</evidence>
<evidence type="ECO:0000256" key="15">
    <source>
        <dbReference type="PIRSR" id="PIRSR601461-2"/>
    </source>
</evidence>
<dbReference type="GeneID" id="83211157"/>
<comment type="function">
    <text evidence="10">This enzyme, capable of clotting milk is frequently used for cheese production.</text>
</comment>